<accession>A0A0S4JC06</accession>
<dbReference type="Proteomes" id="UP000051952">
    <property type="component" value="Unassembled WGS sequence"/>
</dbReference>
<dbReference type="EMBL" id="CYKH01001581">
    <property type="protein sequence ID" value="CUG87738.1"/>
    <property type="molecule type" value="Genomic_DNA"/>
</dbReference>
<sequence length="504" mass="54545">MLFSSHLLPPRVSKTFAGVTVIACVHCNTPLRVIEQSVWERVTDALPPFITPEEMFSGVLVFPMDFVAFTGTVRICVGVRLMVSVDEAVDPQGYKDAMNEALTLLPQAVEQIRRRNFPFAVEAIRPAAFGLTAGELQRPQQETTTPLPPVQQQPTTMIADEEAPPSSADAIAALLELAQSASANHGAPTSGTTEGDAAINFVCVDESKLLIYPNVVERRLQALAAVTVPDETLCVGQRVLLHPGASVIVMGAMLHGTVENHFPMELWQIRRTAEATTTSAFGVLEGFRWSNEVLKCLSTKRENDLTAVTEAFIGAQRIEDVGFSKLPVVVLPRQSLSPLTVCSTSSGPNVDNASPPEPDDMTGYIVIVLPSLVTVGGRNGLYGYELPVVTLPLLVATHCGMDYRFDGLYAGHSDSLLQALIHKDPFVDHLSSRLSVPVFREPPHSLKAVQESAALVRLAASKALNAQTTIALSGERKAKPEEDVLRDIDQHLCSSKEFTAAVFY</sequence>
<reference evidence="2" key="1">
    <citation type="submission" date="2015-09" db="EMBL/GenBank/DDBJ databases">
        <authorList>
            <consortium name="Pathogen Informatics"/>
        </authorList>
    </citation>
    <scope>NUCLEOTIDE SEQUENCE [LARGE SCALE GENOMIC DNA]</scope>
    <source>
        <strain evidence="2">Lake Konstanz</strain>
    </source>
</reference>
<dbReference type="VEuPathDB" id="TriTrypDB:BSAL_11695"/>
<gene>
    <name evidence="1" type="ORF">BSAL_11695</name>
</gene>
<protein>
    <submittedName>
        <fullName evidence="1">Uncharacterized protein</fullName>
    </submittedName>
</protein>
<name>A0A0S4JC06_BODSA</name>
<dbReference type="AlphaFoldDB" id="A0A0S4JC06"/>
<keyword evidence="2" id="KW-1185">Reference proteome</keyword>
<evidence type="ECO:0000313" key="1">
    <source>
        <dbReference type="EMBL" id="CUG87738.1"/>
    </source>
</evidence>
<evidence type="ECO:0000313" key="2">
    <source>
        <dbReference type="Proteomes" id="UP000051952"/>
    </source>
</evidence>
<organism evidence="1 2">
    <name type="scientific">Bodo saltans</name>
    <name type="common">Flagellated protozoan</name>
    <dbReference type="NCBI Taxonomy" id="75058"/>
    <lineage>
        <taxon>Eukaryota</taxon>
        <taxon>Discoba</taxon>
        <taxon>Euglenozoa</taxon>
        <taxon>Kinetoplastea</taxon>
        <taxon>Metakinetoplastina</taxon>
        <taxon>Eubodonida</taxon>
        <taxon>Bodonidae</taxon>
        <taxon>Bodo</taxon>
    </lineage>
</organism>
<proteinExistence type="predicted"/>